<dbReference type="PROSITE" id="PS50181">
    <property type="entry name" value="FBOX"/>
    <property type="match status" value="1"/>
</dbReference>
<dbReference type="RefSeq" id="XP_046009658.1">
    <property type="nucleotide sequence ID" value="XM_046154866.1"/>
</dbReference>
<protein>
    <recommendedName>
        <fullName evidence="2">F-box domain-containing protein</fullName>
    </recommendedName>
</protein>
<dbReference type="InterPro" id="IPR001810">
    <property type="entry name" value="F-box_dom"/>
</dbReference>
<sequence>MGADIYCAICCGPFARATVGVEQRSSVWRQHHFRPNVDLDVVDQNLPGSAGARDQPGEGSNVASAPEDNVMDYVYSPDVILDEVENGQVRWVRDVYLIGFDGSRAAIFGPGSHDDFSYVNMEVDLDPFGNEQECWECYTDTIQQHPSYPFHKPCYDVLARLLSRDKEMSAGETERLYQAMRTLGEDCGVALDLDYRLEGQEYEQFWVVQRGKEYTVTSPAESPAVLMHLQSVLQKNCFRQSSVDDASTGSLREGQDLFRNLPREILHSIVAYLENDQLPQLLMASRQVRAALRHDNGFWRLRIQNTMAWFFELLGYLDHHESGVVRELDLKRVFEWANTSSKGCMGMKGPLMVVANRRRIWETACTAIQKVYHAKA</sequence>
<reference evidence="3" key="1">
    <citation type="journal article" date="2021" name="Nat. Commun.">
        <title>Genetic determinants of endophytism in the Arabidopsis root mycobiome.</title>
        <authorList>
            <person name="Mesny F."/>
            <person name="Miyauchi S."/>
            <person name="Thiergart T."/>
            <person name="Pickel B."/>
            <person name="Atanasova L."/>
            <person name="Karlsson M."/>
            <person name="Huettel B."/>
            <person name="Barry K.W."/>
            <person name="Haridas S."/>
            <person name="Chen C."/>
            <person name="Bauer D."/>
            <person name="Andreopoulos W."/>
            <person name="Pangilinan J."/>
            <person name="LaButti K."/>
            <person name="Riley R."/>
            <person name="Lipzen A."/>
            <person name="Clum A."/>
            <person name="Drula E."/>
            <person name="Henrissat B."/>
            <person name="Kohler A."/>
            <person name="Grigoriev I.V."/>
            <person name="Martin F.M."/>
            <person name="Hacquard S."/>
        </authorList>
    </citation>
    <scope>NUCLEOTIDE SEQUENCE</scope>
    <source>
        <strain evidence="3">MPI-CAGE-CH-0230</strain>
    </source>
</reference>
<proteinExistence type="predicted"/>
<evidence type="ECO:0000313" key="3">
    <source>
        <dbReference type="EMBL" id="KAH7026441.1"/>
    </source>
</evidence>
<dbReference type="Proteomes" id="UP000756346">
    <property type="component" value="Unassembled WGS sequence"/>
</dbReference>
<dbReference type="SUPFAM" id="SSF81383">
    <property type="entry name" value="F-box domain"/>
    <property type="match status" value="1"/>
</dbReference>
<evidence type="ECO:0000259" key="2">
    <source>
        <dbReference type="PROSITE" id="PS50181"/>
    </source>
</evidence>
<evidence type="ECO:0000313" key="4">
    <source>
        <dbReference type="Proteomes" id="UP000756346"/>
    </source>
</evidence>
<dbReference type="GeneID" id="70184412"/>
<gene>
    <name evidence="3" type="ORF">B0I36DRAFT_330666</name>
</gene>
<organism evidence="3 4">
    <name type="scientific">Microdochium trichocladiopsis</name>
    <dbReference type="NCBI Taxonomy" id="1682393"/>
    <lineage>
        <taxon>Eukaryota</taxon>
        <taxon>Fungi</taxon>
        <taxon>Dikarya</taxon>
        <taxon>Ascomycota</taxon>
        <taxon>Pezizomycotina</taxon>
        <taxon>Sordariomycetes</taxon>
        <taxon>Xylariomycetidae</taxon>
        <taxon>Xylariales</taxon>
        <taxon>Microdochiaceae</taxon>
        <taxon>Microdochium</taxon>
    </lineage>
</organism>
<feature type="domain" description="F-box" evidence="2">
    <location>
        <begin position="255"/>
        <end position="302"/>
    </location>
</feature>
<dbReference type="InterPro" id="IPR036047">
    <property type="entry name" value="F-box-like_dom_sf"/>
</dbReference>
<feature type="region of interest" description="Disordered" evidence="1">
    <location>
        <begin position="44"/>
        <end position="66"/>
    </location>
</feature>
<name>A0A9P9BN03_9PEZI</name>
<evidence type="ECO:0000256" key="1">
    <source>
        <dbReference type="SAM" id="MobiDB-lite"/>
    </source>
</evidence>
<dbReference type="AlphaFoldDB" id="A0A9P9BN03"/>
<dbReference type="EMBL" id="JAGTJQ010000008">
    <property type="protein sequence ID" value="KAH7026441.1"/>
    <property type="molecule type" value="Genomic_DNA"/>
</dbReference>
<comment type="caution">
    <text evidence="3">The sequence shown here is derived from an EMBL/GenBank/DDBJ whole genome shotgun (WGS) entry which is preliminary data.</text>
</comment>
<keyword evidence="4" id="KW-1185">Reference proteome</keyword>
<accession>A0A9P9BN03</accession>
<dbReference type="OrthoDB" id="2571985at2759"/>